<evidence type="ECO:0000313" key="7">
    <source>
        <dbReference type="Proteomes" id="UP000277294"/>
    </source>
</evidence>
<dbReference type="PROSITE" id="PS51077">
    <property type="entry name" value="HTH_ICLR"/>
    <property type="match status" value="1"/>
</dbReference>
<dbReference type="InterPro" id="IPR050707">
    <property type="entry name" value="HTH_MetabolicPath_Reg"/>
</dbReference>
<evidence type="ECO:0000256" key="3">
    <source>
        <dbReference type="ARBA" id="ARBA00023163"/>
    </source>
</evidence>
<accession>A0A3P4B5I1</accession>
<keyword evidence="2" id="KW-0238">DNA-binding</keyword>
<gene>
    <name evidence="6" type="primary">gylR</name>
    <name evidence="6" type="ORF">PIGHUM_02990</name>
</gene>
<dbReference type="Gene3D" id="3.30.450.40">
    <property type="match status" value="1"/>
</dbReference>
<evidence type="ECO:0000259" key="4">
    <source>
        <dbReference type="PROSITE" id="PS51077"/>
    </source>
</evidence>
<keyword evidence="3" id="KW-0804">Transcription</keyword>
<name>A0A3P4B5I1_9BURK</name>
<evidence type="ECO:0000256" key="1">
    <source>
        <dbReference type="ARBA" id="ARBA00023015"/>
    </source>
</evidence>
<organism evidence="6 7">
    <name type="scientific">Pigmentiphaga humi</name>
    <dbReference type="NCBI Taxonomy" id="2478468"/>
    <lineage>
        <taxon>Bacteria</taxon>
        <taxon>Pseudomonadati</taxon>
        <taxon>Pseudomonadota</taxon>
        <taxon>Betaproteobacteria</taxon>
        <taxon>Burkholderiales</taxon>
        <taxon>Alcaligenaceae</taxon>
        <taxon>Pigmentiphaga</taxon>
    </lineage>
</organism>
<dbReference type="InterPro" id="IPR014757">
    <property type="entry name" value="Tscrpt_reg_IclR_C"/>
</dbReference>
<dbReference type="SUPFAM" id="SSF55781">
    <property type="entry name" value="GAF domain-like"/>
    <property type="match status" value="1"/>
</dbReference>
<dbReference type="PROSITE" id="PS51078">
    <property type="entry name" value="ICLR_ED"/>
    <property type="match status" value="1"/>
</dbReference>
<keyword evidence="7" id="KW-1185">Reference proteome</keyword>
<dbReference type="PANTHER" id="PTHR30136:SF8">
    <property type="entry name" value="TRANSCRIPTIONAL REGULATORY PROTEIN"/>
    <property type="match status" value="1"/>
</dbReference>
<dbReference type="GO" id="GO:0003700">
    <property type="term" value="F:DNA-binding transcription factor activity"/>
    <property type="evidence" value="ECO:0007669"/>
    <property type="project" value="TreeGrafter"/>
</dbReference>
<dbReference type="GO" id="GO:0045892">
    <property type="term" value="P:negative regulation of DNA-templated transcription"/>
    <property type="evidence" value="ECO:0007669"/>
    <property type="project" value="TreeGrafter"/>
</dbReference>
<evidence type="ECO:0000313" key="6">
    <source>
        <dbReference type="EMBL" id="VCU70910.1"/>
    </source>
</evidence>
<dbReference type="Gene3D" id="1.10.10.10">
    <property type="entry name" value="Winged helix-like DNA-binding domain superfamily/Winged helix DNA-binding domain"/>
    <property type="match status" value="1"/>
</dbReference>
<feature type="domain" description="HTH iclR-type" evidence="4">
    <location>
        <begin position="13"/>
        <end position="75"/>
    </location>
</feature>
<dbReference type="InterPro" id="IPR005471">
    <property type="entry name" value="Tscrpt_reg_IclR_N"/>
</dbReference>
<dbReference type="SMART" id="SM00346">
    <property type="entry name" value="HTH_ICLR"/>
    <property type="match status" value="1"/>
</dbReference>
<evidence type="ECO:0000256" key="2">
    <source>
        <dbReference type="ARBA" id="ARBA00023125"/>
    </source>
</evidence>
<dbReference type="Proteomes" id="UP000277294">
    <property type="component" value="Unassembled WGS sequence"/>
</dbReference>
<sequence>MPPPKSPREPRRIKSIEVGFRILRLLEQSGEKLPLRDIAAGVGMPPSNAYLYLASFVYEGVAEQDPATGRYGLGPFAVQLGGAALRQSSLVERAKDLLTQLRDQTRNSASLAVWGNRGPTIVFHIDGAQYGPMGIRVGNVLPVLSTATGRVFLSWLPAEQTGALIEQERAASLSLAGSFDARIRNAGIDEIAASVRAAGWAQTDPSMAGGFAAAAAPVFDQTGHICAAVTTIGPERQEAGAMEEIGRKLREVAEELSKRLGGGRR</sequence>
<dbReference type="InterPro" id="IPR029016">
    <property type="entry name" value="GAF-like_dom_sf"/>
</dbReference>
<dbReference type="OrthoDB" id="8524622at2"/>
<feature type="domain" description="IclR-ED" evidence="5">
    <location>
        <begin position="76"/>
        <end position="262"/>
    </location>
</feature>
<evidence type="ECO:0000259" key="5">
    <source>
        <dbReference type="PROSITE" id="PS51078"/>
    </source>
</evidence>
<dbReference type="Pfam" id="PF09339">
    <property type="entry name" value="HTH_IclR"/>
    <property type="match status" value="1"/>
</dbReference>
<dbReference type="Pfam" id="PF01614">
    <property type="entry name" value="IclR_C"/>
    <property type="match status" value="1"/>
</dbReference>
<dbReference type="PANTHER" id="PTHR30136">
    <property type="entry name" value="HELIX-TURN-HELIX TRANSCRIPTIONAL REGULATOR, ICLR FAMILY"/>
    <property type="match status" value="1"/>
</dbReference>
<reference evidence="6 7" key="1">
    <citation type="submission" date="2018-10" db="EMBL/GenBank/DDBJ databases">
        <authorList>
            <person name="Criscuolo A."/>
        </authorList>
    </citation>
    <scope>NUCLEOTIDE SEQUENCE [LARGE SCALE GENOMIC DNA]</scope>
    <source>
        <strain evidence="6">DnA1</strain>
    </source>
</reference>
<dbReference type="GO" id="GO:0003677">
    <property type="term" value="F:DNA binding"/>
    <property type="evidence" value="ECO:0007669"/>
    <property type="project" value="UniProtKB-KW"/>
</dbReference>
<dbReference type="EMBL" id="UWPJ01000023">
    <property type="protein sequence ID" value="VCU70910.1"/>
    <property type="molecule type" value="Genomic_DNA"/>
</dbReference>
<dbReference type="AlphaFoldDB" id="A0A3P4B5I1"/>
<dbReference type="InterPro" id="IPR036390">
    <property type="entry name" value="WH_DNA-bd_sf"/>
</dbReference>
<dbReference type="RefSeq" id="WP_124080368.1">
    <property type="nucleotide sequence ID" value="NZ_UWPJ01000023.1"/>
</dbReference>
<dbReference type="InterPro" id="IPR036388">
    <property type="entry name" value="WH-like_DNA-bd_sf"/>
</dbReference>
<keyword evidence="1" id="KW-0805">Transcription regulation</keyword>
<protein>
    <submittedName>
        <fullName evidence="6">Glycerol operon regulatory protein</fullName>
    </submittedName>
</protein>
<proteinExistence type="predicted"/>
<dbReference type="SUPFAM" id="SSF46785">
    <property type="entry name" value="Winged helix' DNA-binding domain"/>
    <property type="match status" value="1"/>
</dbReference>